<accession>A0A921QM01</accession>
<gene>
    <name evidence="8" type="ORF">BDA96_07G075600</name>
</gene>
<evidence type="ECO:0000256" key="2">
    <source>
        <dbReference type="ARBA" id="ARBA00023015"/>
    </source>
</evidence>
<evidence type="ECO:0000256" key="6">
    <source>
        <dbReference type="SAM" id="MobiDB-lite"/>
    </source>
</evidence>
<organism evidence="8 9">
    <name type="scientific">Sorghum bicolor</name>
    <name type="common">Sorghum</name>
    <name type="synonym">Sorghum vulgare</name>
    <dbReference type="NCBI Taxonomy" id="4558"/>
    <lineage>
        <taxon>Eukaryota</taxon>
        <taxon>Viridiplantae</taxon>
        <taxon>Streptophyta</taxon>
        <taxon>Embryophyta</taxon>
        <taxon>Tracheophyta</taxon>
        <taxon>Spermatophyta</taxon>
        <taxon>Magnoliopsida</taxon>
        <taxon>Liliopsida</taxon>
        <taxon>Poales</taxon>
        <taxon>Poaceae</taxon>
        <taxon>PACMAD clade</taxon>
        <taxon>Panicoideae</taxon>
        <taxon>Andropogonodae</taxon>
        <taxon>Andropogoneae</taxon>
        <taxon>Sorghinae</taxon>
        <taxon>Sorghum</taxon>
    </lineage>
</organism>
<dbReference type="GO" id="GO:0003700">
    <property type="term" value="F:DNA-binding transcription factor activity"/>
    <property type="evidence" value="ECO:0007669"/>
    <property type="project" value="InterPro"/>
</dbReference>
<comment type="subcellular location">
    <subcellularLocation>
        <location evidence="1">Nucleus</location>
    </subcellularLocation>
</comment>
<reference evidence="8" key="1">
    <citation type="journal article" date="2019" name="BMC Genomics">
        <title>A new reference genome for Sorghum bicolor reveals high levels of sequence similarity between sweet and grain genotypes: implications for the genetics of sugar metabolism.</title>
        <authorList>
            <person name="Cooper E.A."/>
            <person name="Brenton Z.W."/>
            <person name="Flinn B.S."/>
            <person name="Jenkins J."/>
            <person name="Shu S."/>
            <person name="Flowers D."/>
            <person name="Luo F."/>
            <person name="Wang Y."/>
            <person name="Xia P."/>
            <person name="Barry K."/>
            <person name="Daum C."/>
            <person name="Lipzen A."/>
            <person name="Yoshinaga Y."/>
            <person name="Schmutz J."/>
            <person name="Saski C."/>
            <person name="Vermerris W."/>
            <person name="Kresovich S."/>
        </authorList>
    </citation>
    <scope>NUCLEOTIDE SEQUENCE</scope>
</reference>
<keyword evidence="4" id="KW-0804">Transcription</keyword>
<feature type="domain" description="WRKY" evidence="7">
    <location>
        <begin position="32"/>
        <end position="90"/>
    </location>
</feature>
<evidence type="ECO:0000313" key="9">
    <source>
        <dbReference type="Proteomes" id="UP000807115"/>
    </source>
</evidence>
<proteinExistence type="predicted"/>
<feature type="region of interest" description="Disordered" evidence="6">
    <location>
        <begin position="115"/>
        <end position="184"/>
    </location>
</feature>
<dbReference type="InterPro" id="IPR036576">
    <property type="entry name" value="WRKY_dom_sf"/>
</dbReference>
<dbReference type="Proteomes" id="UP000807115">
    <property type="component" value="Chromosome 7"/>
</dbReference>
<sequence>MENQSAYPQHSMADQGIRPVRLANTLPSNSADDGYIWTNLGLQENFLDSDRLVCYKCSDANCMVKKLVRLSADGQILDIVYKGCHNHHRRDAPTGYIPAADSQCYVPSEMYVAGTSIPDTEEGGEQEQLGSSSDSEEEDDGEQRADGHVAGASVTERNVVSPAERLTVRTRSGTSHRKYASILN</sequence>
<evidence type="ECO:0000256" key="5">
    <source>
        <dbReference type="ARBA" id="ARBA00023242"/>
    </source>
</evidence>
<keyword evidence="2" id="KW-0805">Transcription regulation</keyword>
<comment type="caution">
    <text evidence="8">The sequence shown here is derived from an EMBL/GenBank/DDBJ whole genome shotgun (WGS) entry which is preliminary data.</text>
</comment>
<dbReference type="PANTHER" id="PTHR31221:SF334">
    <property type="entry name" value="WRKY TRANSCRIPTION FACTOR 57-RELATED"/>
    <property type="match status" value="1"/>
</dbReference>
<dbReference type="InterPro" id="IPR003657">
    <property type="entry name" value="WRKY_dom"/>
</dbReference>
<keyword evidence="3" id="KW-0238">DNA-binding</keyword>
<name>A0A921QM01_SORBI</name>
<dbReference type="SUPFAM" id="SSF118290">
    <property type="entry name" value="WRKY DNA-binding domain"/>
    <property type="match status" value="1"/>
</dbReference>
<dbReference type="GO" id="GO:0043565">
    <property type="term" value="F:sequence-specific DNA binding"/>
    <property type="evidence" value="ECO:0007669"/>
    <property type="project" value="InterPro"/>
</dbReference>
<evidence type="ECO:0000313" key="8">
    <source>
        <dbReference type="EMBL" id="KAG0522876.1"/>
    </source>
</evidence>
<evidence type="ECO:0000256" key="3">
    <source>
        <dbReference type="ARBA" id="ARBA00023125"/>
    </source>
</evidence>
<evidence type="ECO:0000256" key="4">
    <source>
        <dbReference type="ARBA" id="ARBA00023163"/>
    </source>
</evidence>
<dbReference type="SMART" id="SM00774">
    <property type="entry name" value="WRKY"/>
    <property type="match status" value="1"/>
</dbReference>
<dbReference type="EMBL" id="CM027686">
    <property type="protein sequence ID" value="KAG0522876.1"/>
    <property type="molecule type" value="Genomic_DNA"/>
</dbReference>
<dbReference type="PROSITE" id="PS50811">
    <property type="entry name" value="WRKY"/>
    <property type="match status" value="1"/>
</dbReference>
<keyword evidence="5" id="KW-0539">Nucleus</keyword>
<dbReference type="Gene3D" id="2.20.25.80">
    <property type="entry name" value="WRKY domain"/>
    <property type="match status" value="1"/>
</dbReference>
<evidence type="ECO:0000256" key="1">
    <source>
        <dbReference type="ARBA" id="ARBA00004123"/>
    </source>
</evidence>
<dbReference type="GO" id="GO:0005634">
    <property type="term" value="C:nucleus"/>
    <property type="evidence" value="ECO:0007669"/>
    <property type="project" value="UniProtKB-SubCell"/>
</dbReference>
<evidence type="ECO:0000259" key="7">
    <source>
        <dbReference type="PROSITE" id="PS50811"/>
    </source>
</evidence>
<dbReference type="Pfam" id="PF03106">
    <property type="entry name" value="WRKY"/>
    <property type="match status" value="1"/>
</dbReference>
<dbReference type="InterPro" id="IPR044810">
    <property type="entry name" value="WRKY_plant"/>
</dbReference>
<feature type="compositionally biased region" description="Basic residues" evidence="6">
    <location>
        <begin position="174"/>
        <end position="184"/>
    </location>
</feature>
<protein>
    <recommendedName>
        <fullName evidence="7">WRKY domain-containing protein</fullName>
    </recommendedName>
</protein>
<dbReference type="AlphaFoldDB" id="A0A921QM01"/>
<dbReference type="PANTHER" id="PTHR31221">
    <property type="entry name" value="WRKY TRANSCRIPTION FACTOR PROTEIN 1-RELATED"/>
    <property type="match status" value="1"/>
</dbReference>
<reference evidence="8" key="2">
    <citation type="submission" date="2020-10" db="EMBL/GenBank/DDBJ databases">
        <authorList>
            <person name="Cooper E.A."/>
            <person name="Brenton Z.W."/>
            <person name="Flinn B.S."/>
            <person name="Jenkins J."/>
            <person name="Shu S."/>
            <person name="Flowers D."/>
            <person name="Luo F."/>
            <person name="Wang Y."/>
            <person name="Xia P."/>
            <person name="Barry K."/>
            <person name="Daum C."/>
            <person name="Lipzen A."/>
            <person name="Yoshinaga Y."/>
            <person name="Schmutz J."/>
            <person name="Saski C."/>
            <person name="Vermerris W."/>
            <person name="Kresovich S."/>
        </authorList>
    </citation>
    <scope>NUCLEOTIDE SEQUENCE</scope>
</reference>